<name>A0A9P3ZL38_9BACT</name>
<dbReference type="RefSeq" id="WP_055202667.1">
    <property type="nucleotide sequence ID" value="NZ_JADMQE010000003.1"/>
</dbReference>
<reference evidence="1 2" key="1">
    <citation type="journal article" date="2019" name="Nat. Med.">
        <title>A library of human gut bacterial isolates paired with longitudinal multiomics data enables mechanistic microbiome research.</title>
        <authorList>
            <person name="Poyet M."/>
            <person name="Groussin M."/>
            <person name="Gibbons S.M."/>
            <person name="Avila-Pacheco J."/>
            <person name="Jiang X."/>
            <person name="Kearney S.M."/>
            <person name="Perrotta A.R."/>
            <person name="Berdy B."/>
            <person name="Zhao S."/>
            <person name="Lieberman T.D."/>
            <person name="Swanson P.K."/>
            <person name="Smith M."/>
            <person name="Roesemann S."/>
            <person name="Alexander J.E."/>
            <person name="Rich S.A."/>
            <person name="Livny J."/>
            <person name="Vlamakis H."/>
            <person name="Clish C."/>
            <person name="Bullock K."/>
            <person name="Deik A."/>
            <person name="Scott J."/>
            <person name="Pierce K.A."/>
            <person name="Xavier R.J."/>
            <person name="Alm E.J."/>
        </authorList>
    </citation>
    <scope>NUCLEOTIDE SEQUENCE [LARGE SCALE GENOMIC DNA]</scope>
    <source>
        <strain evidence="1 2">BIOML-A204</strain>
    </source>
</reference>
<dbReference type="Pfam" id="PF13481">
    <property type="entry name" value="AAA_25"/>
    <property type="match status" value="1"/>
</dbReference>
<proteinExistence type="predicted"/>
<dbReference type="Proteomes" id="UP000323119">
    <property type="component" value="Unassembled WGS sequence"/>
</dbReference>
<dbReference type="AlphaFoldDB" id="A0A9P3ZL38"/>
<dbReference type="InterPro" id="IPR027417">
    <property type="entry name" value="P-loop_NTPase"/>
</dbReference>
<evidence type="ECO:0000313" key="1">
    <source>
        <dbReference type="EMBL" id="KAA2563767.1"/>
    </source>
</evidence>
<dbReference type="Gene3D" id="3.40.50.300">
    <property type="entry name" value="P-loop containing nucleotide triphosphate hydrolases"/>
    <property type="match status" value="1"/>
</dbReference>
<sequence>MENNRTDRQPRTVDFSLFDQIETAVPAYDLDKAIQKRDYRIDLTQHYADAEYLLTVDGIGMLAKGDIQAVKGKAKQGKTFFITALVAAVLNGKFGALKVSGEDYRVLIVDTEQNMKNVARNARKIHRLCGWPENENHPRFSAVALRGYNTDERREILEGEIALLKPDLVILDGIKDLCRNIMDNPESTDVLDLLSRLSQDNNTAICCILHENKSSADSNMRGHLGTELINKCTEEYQVTKKDNVITIEQTVSRDAPLYDKLEFTIEEDGMPSEIAIAMKTHKNSIQKTIAKTDYWRQFFINQSSYTRKELHRVIMESGEKNRTNAYAKIRAGLNEGKLTIDEKQIITLTQKEDSI</sequence>
<gene>
    <name evidence="1" type="ORF">F2S36_02840</name>
</gene>
<dbReference type="SUPFAM" id="SSF52540">
    <property type="entry name" value="P-loop containing nucleoside triphosphate hydrolases"/>
    <property type="match status" value="1"/>
</dbReference>
<comment type="caution">
    <text evidence="1">The sequence shown here is derived from an EMBL/GenBank/DDBJ whole genome shotgun (WGS) entry which is preliminary data.</text>
</comment>
<dbReference type="EMBL" id="VVUY01000002">
    <property type="protein sequence ID" value="KAA2563767.1"/>
    <property type="molecule type" value="Genomic_DNA"/>
</dbReference>
<evidence type="ECO:0000313" key="2">
    <source>
        <dbReference type="Proteomes" id="UP000323119"/>
    </source>
</evidence>
<protein>
    <submittedName>
        <fullName evidence="1">AAA family ATPase</fullName>
    </submittedName>
</protein>
<organism evidence="1 2">
    <name type="scientific">Alistipes onderdonkii</name>
    <dbReference type="NCBI Taxonomy" id="328813"/>
    <lineage>
        <taxon>Bacteria</taxon>
        <taxon>Pseudomonadati</taxon>
        <taxon>Bacteroidota</taxon>
        <taxon>Bacteroidia</taxon>
        <taxon>Bacteroidales</taxon>
        <taxon>Rikenellaceae</taxon>
        <taxon>Alistipes</taxon>
    </lineage>
</organism>
<accession>A0A9P3ZL38</accession>